<dbReference type="EMBL" id="BAAADB010000029">
    <property type="protein sequence ID" value="GAA0519413.1"/>
    <property type="molecule type" value="Genomic_DNA"/>
</dbReference>
<evidence type="ECO:0000313" key="2">
    <source>
        <dbReference type="EMBL" id="GAA0519413.1"/>
    </source>
</evidence>
<keyword evidence="1" id="KW-0472">Membrane</keyword>
<reference evidence="3" key="1">
    <citation type="journal article" date="2019" name="Int. J. Syst. Evol. Microbiol.">
        <title>The Global Catalogue of Microorganisms (GCM) 10K type strain sequencing project: providing services to taxonomists for standard genome sequencing and annotation.</title>
        <authorList>
            <consortium name="The Broad Institute Genomics Platform"/>
            <consortium name="The Broad Institute Genome Sequencing Center for Infectious Disease"/>
            <person name="Wu L."/>
            <person name="Ma J."/>
        </authorList>
    </citation>
    <scope>NUCLEOTIDE SEQUENCE [LARGE SCALE GENOMIC DNA]</scope>
    <source>
        <strain evidence="3">JCM 14368</strain>
    </source>
</reference>
<keyword evidence="1" id="KW-1133">Transmembrane helix</keyword>
<evidence type="ECO:0000256" key="1">
    <source>
        <dbReference type="SAM" id="Phobius"/>
    </source>
</evidence>
<organism evidence="2 3">
    <name type="scientific">Deinococcus depolymerans</name>
    <dbReference type="NCBI Taxonomy" id="392408"/>
    <lineage>
        <taxon>Bacteria</taxon>
        <taxon>Thermotogati</taxon>
        <taxon>Deinococcota</taxon>
        <taxon>Deinococci</taxon>
        <taxon>Deinococcales</taxon>
        <taxon>Deinococcaceae</taxon>
        <taxon>Deinococcus</taxon>
    </lineage>
</organism>
<sequence>MPTPGLPNLLLLLTVLSVVVGLIALVLFLARQFGDDSERGRTQELERRIQQLERERLR</sequence>
<keyword evidence="3" id="KW-1185">Reference proteome</keyword>
<name>A0ABP3MFC2_9DEIO</name>
<comment type="caution">
    <text evidence="2">The sequence shown here is derived from an EMBL/GenBank/DDBJ whole genome shotgun (WGS) entry which is preliminary data.</text>
</comment>
<gene>
    <name evidence="2" type="ORF">GCM10008937_28770</name>
</gene>
<feature type="transmembrane region" description="Helical" evidence="1">
    <location>
        <begin position="6"/>
        <end position="30"/>
    </location>
</feature>
<evidence type="ECO:0000313" key="3">
    <source>
        <dbReference type="Proteomes" id="UP001500191"/>
    </source>
</evidence>
<keyword evidence="1" id="KW-0812">Transmembrane</keyword>
<proteinExistence type="predicted"/>
<protein>
    <submittedName>
        <fullName evidence="2">Uncharacterized protein</fullName>
    </submittedName>
</protein>
<dbReference type="Proteomes" id="UP001500191">
    <property type="component" value="Unassembled WGS sequence"/>
</dbReference>
<accession>A0ABP3MFC2</accession>
<dbReference type="RefSeq" id="WP_343760204.1">
    <property type="nucleotide sequence ID" value="NZ_BAAADB010000029.1"/>
</dbReference>